<feature type="domain" description="Cytosol aminopeptidase" evidence="6">
    <location>
        <begin position="484"/>
        <end position="491"/>
    </location>
</feature>
<dbReference type="EMBL" id="OD001421">
    <property type="protein sequence ID" value="CAD7401808.1"/>
    <property type="molecule type" value="Genomic_DNA"/>
</dbReference>
<dbReference type="Gene3D" id="3.40.630.10">
    <property type="entry name" value="Zn peptidases"/>
    <property type="match status" value="1"/>
</dbReference>
<feature type="compositionally biased region" description="Polar residues" evidence="5">
    <location>
        <begin position="583"/>
        <end position="596"/>
    </location>
</feature>
<proteinExistence type="inferred from homology"/>
<evidence type="ECO:0000256" key="3">
    <source>
        <dbReference type="ARBA" id="ARBA00022670"/>
    </source>
</evidence>
<keyword evidence="4" id="KW-0378">Hydrolase</keyword>
<evidence type="ECO:0000259" key="6">
    <source>
        <dbReference type="PROSITE" id="PS00631"/>
    </source>
</evidence>
<dbReference type="GO" id="GO:0005737">
    <property type="term" value="C:cytoplasm"/>
    <property type="evidence" value="ECO:0007669"/>
    <property type="project" value="InterPro"/>
</dbReference>
<protein>
    <recommendedName>
        <fullName evidence="6">Cytosol aminopeptidase domain-containing protein</fullName>
    </recommendedName>
</protein>
<gene>
    <name evidence="7" type="ORF">TPSB3V08_LOCUS3268</name>
</gene>
<comment type="similarity">
    <text evidence="1">Belongs to the peptidase M17 family.</text>
</comment>
<organism evidence="7">
    <name type="scientific">Timema poppense</name>
    <name type="common">Walking stick</name>
    <dbReference type="NCBI Taxonomy" id="170557"/>
    <lineage>
        <taxon>Eukaryota</taxon>
        <taxon>Metazoa</taxon>
        <taxon>Ecdysozoa</taxon>
        <taxon>Arthropoda</taxon>
        <taxon>Hexapoda</taxon>
        <taxon>Insecta</taxon>
        <taxon>Pterygota</taxon>
        <taxon>Neoptera</taxon>
        <taxon>Polyneoptera</taxon>
        <taxon>Phasmatodea</taxon>
        <taxon>Timematodea</taxon>
        <taxon>Timematoidea</taxon>
        <taxon>Timematidae</taxon>
        <taxon>Timema</taxon>
    </lineage>
</organism>
<dbReference type="CDD" id="cd00433">
    <property type="entry name" value="Peptidase_M17"/>
    <property type="match status" value="1"/>
</dbReference>
<dbReference type="InterPro" id="IPR011356">
    <property type="entry name" value="Leucine_aapep/pepB"/>
</dbReference>
<dbReference type="AlphaFoldDB" id="A0A7R9GY32"/>
<keyword evidence="2" id="KW-0031">Aminopeptidase</keyword>
<evidence type="ECO:0000256" key="2">
    <source>
        <dbReference type="ARBA" id="ARBA00022438"/>
    </source>
</evidence>
<keyword evidence="3" id="KW-0645">Protease</keyword>
<dbReference type="InterPro" id="IPR000819">
    <property type="entry name" value="Peptidase_M17_C"/>
</dbReference>
<dbReference type="PANTHER" id="PTHR11963:SF48">
    <property type="entry name" value="DIPEPTIDASE B, ISOFORM A"/>
    <property type="match status" value="1"/>
</dbReference>
<name>A0A7R9GY32_TIMPO</name>
<dbReference type="GO" id="GO:0006508">
    <property type="term" value="P:proteolysis"/>
    <property type="evidence" value="ECO:0007669"/>
    <property type="project" value="UniProtKB-KW"/>
</dbReference>
<evidence type="ECO:0000256" key="5">
    <source>
        <dbReference type="SAM" id="MobiDB-lite"/>
    </source>
</evidence>
<evidence type="ECO:0000256" key="1">
    <source>
        <dbReference type="ARBA" id="ARBA00009528"/>
    </source>
</evidence>
<dbReference type="GO" id="GO:0030145">
    <property type="term" value="F:manganese ion binding"/>
    <property type="evidence" value="ECO:0007669"/>
    <property type="project" value="InterPro"/>
</dbReference>
<reference evidence="7" key="1">
    <citation type="submission" date="2020-11" db="EMBL/GenBank/DDBJ databases">
        <authorList>
            <person name="Tran Van P."/>
        </authorList>
    </citation>
    <scope>NUCLEOTIDE SEQUENCE</scope>
</reference>
<dbReference type="SUPFAM" id="SSF53187">
    <property type="entry name" value="Zn-dependent exopeptidases"/>
    <property type="match status" value="2"/>
</dbReference>
<dbReference type="GO" id="GO:0070006">
    <property type="term" value="F:metalloaminopeptidase activity"/>
    <property type="evidence" value="ECO:0007669"/>
    <property type="project" value="InterPro"/>
</dbReference>
<dbReference type="PROSITE" id="PS00631">
    <property type="entry name" value="CYTOSOL_AP"/>
    <property type="match status" value="1"/>
</dbReference>
<accession>A0A7R9GY32</accession>
<dbReference type="PANTHER" id="PTHR11963">
    <property type="entry name" value="LEUCINE AMINOPEPTIDASE-RELATED"/>
    <property type="match status" value="1"/>
</dbReference>
<sequence>MAPDPPSVVAVRRDWLNSPFAPSYSGLNRYLHHEPKEIVQNNNKRLTDSDLRVEVWVTREKGVCMPRSVHITHRSYLRTSLITHGTACTYRADCTSHLAIESQSARSIRTIFLPYQVKAEGNLNSSVYDGIVYVTHSPPESGDHPEPLKKAIQGLAKIDDEAKELGAVVEVALPARRLVYSPTGKINREYHDVRSFSEAAGRGIKRALKAGVKSPLLVLTSHERFKQSEVVTLLGALEALYVPIQFREDVPSKSIKVKELGVWSKDFTKTQEFVNLAKILESGRYVARDIGGGDPERMAPPRVEEYVKEIFAGSPIKIEVISDPNKLDKEYPLFSAVDRAARVIERHRGRIIYLTYEPAGLVTETLFLVGKGVTYDTGGADIKAGGVMAGMSRDKCGSAAVAGFMKVRIVKFGFCITKGMRSFRKLLQIFVSYDFDSKVISALKPKDVKVVAAMSMVRNSIGENCYVADEVITSRSQARVRIGNTDAEGRMIMADVLCYMKELAASSVNPHLLTIATLTGHAVLTVGSGFSILMDNGPAREVDNSRKLRAAAEEYGDMIEISTIRREDMAFHKGKSEGDDVHQSNNLPSSRTSRGHQSPAGFLILASGLDKHSLDSSNPLKYTHIDIAASAGDLPNEPTGAPVIGLVAHFLQGRF</sequence>
<dbReference type="Pfam" id="PF00883">
    <property type="entry name" value="Peptidase_M17"/>
    <property type="match status" value="2"/>
</dbReference>
<feature type="region of interest" description="Disordered" evidence="5">
    <location>
        <begin position="574"/>
        <end position="598"/>
    </location>
</feature>
<evidence type="ECO:0000256" key="4">
    <source>
        <dbReference type="ARBA" id="ARBA00022801"/>
    </source>
</evidence>
<dbReference type="PRINTS" id="PR00481">
    <property type="entry name" value="LAMNOPPTDASE"/>
</dbReference>
<evidence type="ECO:0000313" key="7">
    <source>
        <dbReference type="EMBL" id="CAD7401808.1"/>
    </source>
</evidence>